<keyword evidence="4" id="KW-1185">Reference proteome</keyword>
<evidence type="ECO:0000256" key="1">
    <source>
        <dbReference type="SAM" id="Coils"/>
    </source>
</evidence>
<evidence type="ECO:0000313" key="4">
    <source>
        <dbReference type="Proteomes" id="UP000542342"/>
    </source>
</evidence>
<protein>
    <recommendedName>
        <fullName evidence="2">C4-type zinc ribbon domain-containing protein</fullName>
    </recommendedName>
</protein>
<feature type="coiled-coil region" evidence="1">
    <location>
        <begin position="37"/>
        <end position="111"/>
    </location>
</feature>
<sequence length="236" mass="27794">MTPLITDIIRECHRLRSHIHHLQQEIDRGPRVLKSRQEELEQERRAYEGHLETIKRLKLKQREDEGSLKQTEARLARLEEQLLSITSAKEYQAKLSEIAQAKEKKSALEDAILATIMELEEKTAATAEVEKRWAQAQADYTVFQREAEERYARLQQDLQLSQQELNRWEEQIPEDLRERYDKLVRAMGPDAFAAVKHRYCQGCHTQISEQTILELRSGIFHRCFNCGRMLYYAEDA</sequence>
<proteinExistence type="predicted"/>
<dbReference type="Proteomes" id="UP000542342">
    <property type="component" value="Unassembled WGS sequence"/>
</dbReference>
<organism evidence="3 4">
    <name type="scientific">Thermogemmata fonticola</name>
    <dbReference type="NCBI Taxonomy" id="2755323"/>
    <lineage>
        <taxon>Bacteria</taxon>
        <taxon>Pseudomonadati</taxon>
        <taxon>Planctomycetota</taxon>
        <taxon>Planctomycetia</taxon>
        <taxon>Gemmatales</taxon>
        <taxon>Gemmataceae</taxon>
        <taxon>Thermogemmata</taxon>
    </lineage>
</organism>
<accession>A0A7V8VEI3</accession>
<reference evidence="3 4" key="1">
    <citation type="submission" date="2020-07" db="EMBL/GenBank/DDBJ databases">
        <title>Thermogemmata thermophila gen. nov., sp. nov., a novel moderate thermophilic planctomycete from a Kamchatka hot spring.</title>
        <authorList>
            <person name="Elcheninov A.G."/>
            <person name="Podosokorskaya O.A."/>
            <person name="Kovaleva O.L."/>
            <person name="Novikov A."/>
            <person name="Bonch-Osmolovskaya E.A."/>
            <person name="Toshchakov S.V."/>
            <person name="Kublanov I.V."/>
        </authorList>
    </citation>
    <scope>NUCLEOTIDE SEQUENCE [LARGE SCALE GENOMIC DNA]</scope>
    <source>
        <strain evidence="3 4">2918</strain>
    </source>
</reference>
<comment type="caution">
    <text evidence="3">The sequence shown here is derived from an EMBL/GenBank/DDBJ whole genome shotgun (WGS) entry which is preliminary data.</text>
</comment>
<keyword evidence="1" id="KW-0175">Coiled coil</keyword>
<dbReference type="RefSeq" id="WP_194538011.1">
    <property type="nucleotide sequence ID" value="NZ_JACEFB010000006.1"/>
</dbReference>
<dbReference type="AlphaFoldDB" id="A0A7V8VEI3"/>
<feature type="domain" description="C4-type zinc ribbon" evidence="2">
    <location>
        <begin position="200"/>
        <end position="230"/>
    </location>
</feature>
<name>A0A7V8VEI3_9BACT</name>
<evidence type="ECO:0000259" key="2">
    <source>
        <dbReference type="Pfam" id="PF02591"/>
    </source>
</evidence>
<dbReference type="EMBL" id="JACEFB010000006">
    <property type="protein sequence ID" value="MBA2226580.1"/>
    <property type="molecule type" value="Genomic_DNA"/>
</dbReference>
<dbReference type="Pfam" id="PF02591">
    <property type="entry name" value="Zn_ribbon_9"/>
    <property type="match status" value="1"/>
</dbReference>
<dbReference type="Gene3D" id="1.10.287.1490">
    <property type="match status" value="1"/>
</dbReference>
<evidence type="ECO:0000313" key="3">
    <source>
        <dbReference type="EMBL" id="MBA2226580.1"/>
    </source>
</evidence>
<dbReference type="InterPro" id="IPR003743">
    <property type="entry name" value="Zf-RING_7"/>
</dbReference>
<gene>
    <name evidence="3" type="ORF">H0921_10450</name>
</gene>
<feature type="coiled-coil region" evidence="1">
    <location>
        <begin position="144"/>
        <end position="178"/>
    </location>
</feature>